<sequence>MPSTELTDAVSAYCAHRIFQAGPEIYLRGNPYQRPVGFGDLDNVDFTVPLTEDQFLDHRQLVAGRMLTNAYESGMVFLPPEGVGPVLPDFELFYDDEVRRQRDVVRPRLERFVFSFLETSTPKPAVRTLDELEAYFLAEVNAVGSPADQTGNNPAVNTTAPVRGTMRAITECRHAEEAAALHLIQLAPDALIEASAMARNLPGSYGVAQSELFKIFLDEFGYGVYEAKHSTIFKKMLASVGMHTDVHAYWHFYLSGSLVGNNYFNYLAEDRRGVFRYMSAVTYLEWLFAQGFADTGTMLRVVFGDRVDTKYCDEHAHIDIHHGRMAYENLLLGLARTHGEVVIPELVRGVEETKVLMRLGDEDFLAQIRWADSLDEHTRLGAVLATSAVDEGTAVSRAPDDPFTTRVYDTDRLIAVADGEVDVYAWATERPHRLGPGDVLLVPRGRLHGLKAASGQVNYTVREVSRNGPAD</sequence>
<dbReference type="EMBL" id="JACHJW010000001">
    <property type="protein sequence ID" value="MBB4956887.1"/>
    <property type="molecule type" value="Genomic_DNA"/>
</dbReference>
<dbReference type="Proteomes" id="UP000578819">
    <property type="component" value="Unassembled WGS sequence"/>
</dbReference>
<comment type="caution">
    <text evidence="3">The sequence shown here is derived from an EMBL/GenBank/DDBJ whole genome shotgun (WGS) entry which is preliminary data.</text>
</comment>
<keyword evidence="4" id="KW-1185">Reference proteome</keyword>
<dbReference type="InterPro" id="IPR003313">
    <property type="entry name" value="AraC-bd"/>
</dbReference>
<gene>
    <name evidence="3" type="ORF">FHR38_000620</name>
</gene>
<dbReference type="Pfam" id="PF02311">
    <property type="entry name" value="AraC_binding"/>
    <property type="match status" value="1"/>
</dbReference>
<dbReference type="GO" id="GO:0006355">
    <property type="term" value="P:regulation of DNA-templated transcription"/>
    <property type="evidence" value="ECO:0007669"/>
    <property type="project" value="InterPro"/>
</dbReference>
<evidence type="ECO:0000256" key="1">
    <source>
        <dbReference type="ARBA" id="ARBA00023125"/>
    </source>
</evidence>
<evidence type="ECO:0000313" key="4">
    <source>
        <dbReference type="Proteomes" id="UP000578819"/>
    </source>
</evidence>
<evidence type="ECO:0000259" key="2">
    <source>
        <dbReference type="Pfam" id="PF02311"/>
    </source>
</evidence>
<name>A0A7W7SLB4_9ACTN</name>
<dbReference type="InterPro" id="IPR011051">
    <property type="entry name" value="RmlC_Cupin_sf"/>
</dbReference>
<feature type="domain" description="AraC-type arabinose-binding/dimerisation" evidence="2">
    <location>
        <begin position="397"/>
        <end position="462"/>
    </location>
</feature>
<dbReference type="SUPFAM" id="SSF51182">
    <property type="entry name" value="RmlC-like cupins"/>
    <property type="match status" value="1"/>
</dbReference>
<dbReference type="InterPro" id="IPR016084">
    <property type="entry name" value="Haem_Oase-like_multi-hlx"/>
</dbReference>
<dbReference type="Pfam" id="PF14518">
    <property type="entry name" value="Haem_oxygenas_2"/>
    <property type="match status" value="1"/>
</dbReference>
<dbReference type="Gene3D" id="1.20.910.10">
    <property type="entry name" value="Heme oxygenase-like"/>
    <property type="match status" value="1"/>
</dbReference>
<dbReference type="GO" id="GO:0003677">
    <property type="term" value="F:DNA binding"/>
    <property type="evidence" value="ECO:0007669"/>
    <property type="project" value="UniProtKB-KW"/>
</dbReference>
<accession>A0A7W7SLB4</accession>
<proteinExistence type="predicted"/>
<dbReference type="RefSeq" id="WP_184532580.1">
    <property type="nucleotide sequence ID" value="NZ_JACHJW010000001.1"/>
</dbReference>
<keyword evidence="1" id="KW-0238">DNA-binding</keyword>
<dbReference type="SMART" id="SM01236">
    <property type="entry name" value="Haem_oxygenase_2"/>
    <property type="match status" value="1"/>
</dbReference>
<protein>
    <recommendedName>
        <fullName evidence="2">AraC-type arabinose-binding/dimerisation domain-containing protein</fullName>
    </recommendedName>
</protein>
<dbReference type="AlphaFoldDB" id="A0A7W7SLB4"/>
<evidence type="ECO:0000313" key="3">
    <source>
        <dbReference type="EMBL" id="MBB4956887.1"/>
    </source>
</evidence>
<reference evidence="3 4" key="1">
    <citation type="submission" date="2020-08" db="EMBL/GenBank/DDBJ databases">
        <title>Sequencing the genomes of 1000 actinobacteria strains.</title>
        <authorList>
            <person name="Klenk H.-P."/>
        </authorList>
    </citation>
    <scope>NUCLEOTIDE SEQUENCE [LARGE SCALE GENOMIC DNA]</scope>
    <source>
        <strain evidence="3 4">DSM 45886</strain>
    </source>
</reference>
<organism evidence="3 4">
    <name type="scientific">Micromonospora polyrhachis</name>
    <dbReference type="NCBI Taxonomy" id="1282883"/>
    <lineage>
        <taxon>Bacteria</taxon>
        <taxon>Bacillati</taxon>
        <taxon>Actinomycetota</taxon>
        <taxon>Actinomycetes</taxon>
        <taxon>Micromonosporales</taxon>
        <taxon>Micromonosporaceae</taxon>
        <taxon>Micromonospora</taxon>
    </lineage>
</organism>